<dbReference type="SUPFAM" id="SSF54637">
    <property type="entry name" value="Thioesterase/thiol ester dehydrase-isomerase"/>
    <property type="match status" value="2"/>
</dbReference>
<evidence type="ECO:0000313" key="2">
    <source>
        <dbReference type="EMBL" id="MBO2446350.1"/>
    </source>
</evidence>
<dbReference type="Gene3D" id="3.40.366.10">
    <property type="entry name" value="Malonyl-Coenzyme A Acyl Carrier Protein, domain 2"/>
    <property type="match status" value="1"/>
</dbReference>
<dbReference type="EMBL" id="JAGEOJ010000002">
    <property type="protein sequence ID" value="MBO2446350.1"/>
    <property type="molecule type" value="Genomic_DNA"/>
</dbReference>
<evidence type="ECO:0000259" key="1">
    <source>
        <dbReference type="SMART" id="SM00827"/>
    </source>
</evidence>
<dbReference type="Proteomes" id="UP000669179">
    <property type="component" value="Unassembled WGS sequence"/>
</dbReference>
<reference evidence="2" key="1">
    <citation type="submission" date="2021-03" db="EMBL/GenBank/DDBJ databases">
        <authorList>
            <person name="Kanchanasin P."/>
            <person name="Saeng-In P."/>
            <person name="Phongsopitanun W."/>
            <person name="Yuki M."/>
            <person name="Kudo T."/>
            <person name="Ohkuma M."/>
            <person name="Tanasupawat S."/>
        </authorList>
    </citation>
    <scope>NUCLEOTIDE SEQUENCE</scope>
    <source>
        <strain evidence="2">GKU 128</strain>
    </source>
</reference>
<dbReference type="Gene3D" id="3.30.70.250">
    <property type="entry name" value="Malonyl-CoA ACP transacylase, ACP-binding"/>
    <property type="match status" value="1"/>
</dbReference>
<sequence length="783" mass="84138">MRLRVFSGTDRAGVLAALEAGRQSDTGPARLVLIESADAERAARWLRNGGPQPRGVAFRETPISGEVAFVYTNGAAFYDGMGRELRAALPGLTSTSVGDGGESGVLGQLLDCARLGSLHTAIVRTLFGLRPDAAIGYSFGETVALLALEVWQDPERLMAGLCGGSLYTSDMAGELRAVRTAWRDAGIEGDRWASLLVRTDDRARLDAAIGAEPAVHLLLVSAPGLFVIGGEAAATARTGGLFGEDALPIDHELAAHVPELAGIADRVRCGFTGPVHPMKGGPRFYSGVTARPYEVSPERIAEAMTGLHLRPVDFPALIERAYADGVRTFIEMGPRRQCTGFIDRILEGRDHVAVAMDEPGRGVERLWRTVADLIAAGIDVDAAAVARALSRASAQARISAQARQVMVPPPAPPPVLPQPGPVLDRTGLNELAQGRPSAAFGPDHSHLDGLRHRVRLPRDRMLLLDRVTAVHAVPMSRGSGTIHSETDVRADSWFLDAGGRMPAGLMAEAQQGALALISWLGLDPGTGDQSARLLDQEVVYHGPRPRVGETLRHVTRVEEHFEHDGMILVAVSGESYVGDELRMSLRKGRVAVFARTGEAMGGGLVWEPKPGGRPGVSRAFGQAGIAAFDLPMLRRGPLSVLREVPEFDPHRGYLRAAFPLAPDDWYFDAHFPDDPVMPGNLMCQYGFQAASFYLAALGHTAGREDWEFDIVPEQPMKVRFRDQAIPANRLYECELFVTEVTGDPYPMVRGDLLMTVDGVKSGLVEGAAVRLVPAPAFQSAEAR</sequence>
<dbReference type="SUPFAM" id="SSF52151">
    <property type="entry name" value="FabD/lysophospholipase-like"/>
    <property type="match status" value="1"/>
</dbReference>
<feature type="domain" description="Malonyl-CoA:ACP transacylase (MAT)" evidence="1">
    <location>
        <begin position="76"/>
        <end position="361"/>
    </location>
</feature>
<dbReference type="InterPro" id="IPR014043">
    <property type="entry name" value="Acyl_transferase_dom"/>
</dbReference>
<dbReference type="InterPro" id="IPR016035">
    <property type="entry name" value="Acyl_Trfase/lysoPLipase"/>
</dbReference>
<organism evidence="2 3">
    <name type="scientific">Actinomadura barringtoniae</name>
    <dbReference type="NCBI Taxonomy" id="1427535"/>
    <lineage>
        <taxon>Bacteria</taxon>
        <taxon>Bacillati</taxon>
        <taxon>Actinomycetota</taxon>
        <taxon>Actinomycetes</taxon>
        <taxon>Streptosporangiales</taxon>
        <taxon>Thermomonosporaceae</taxon>
        <taxon>Actinomadura</taxon>
    </lineage>
</organism>
<comment type="caution">
    <text evidence="2">The sequence shown here is derived from an EMBL/GenBank/DDBJ whole genome shotgun (WGS) entry which is preliminary data.</text>
</comment>
<dbReference type="Gene3D" id="3.10.129.10">
    <property type="entry name" value="Hotdog Thioesterase"/>
    <property type="match status" value="2"/>
</dbReference>
<dbReference type="Pfam" id="PF07977">
    <property type="entry name" value="FabA"/>
    <property type="match status" value="1"/>
</dbReference>
<dbReference type="InterPro" id="IPR029069">
    <property type="entry name" value="HotDog_dom_sf"/>
</dbReference>
<dbReference type="RefSeq" id="WP_208253962.1">
    <property type="nucleotide sequence ID" value="NZ_JAGEOJ010000002.1"/>
</dbReference>
<accession>A0A939T7Y6</accession>
<dbReference type="InterPro" id="IPR052568">
    <property type="entry name" value="PKS-FAS_Synthase"/>
</dbReference>
<name>A0A939T7Y6_9ACTN</name>
<dbReference type="SMART" id="SM00827">
    <property type="entry name" value="PKS_AT"/>
    <property type="match status" value="1"/>
</dbReference>
<dbReference type="InterPro" id="IPR001227">
    <property type="entry name" value="Ac_transferase_dom_sf"/>
</dbReference>
<dbReference type="AlphaFoldDB" id="A0A939T7Y6"/>
<dbReference type="InterPro" id="IPR013114">
    <property type="entry name" value="FabA_FabZ"/>
</dbReference>
<dbReference type="GO" id="GO:0016740">
    <property type="term" value="F:transferase activity"/>
    <property type="evidence" value="ECO:0007669"/>
    <property type="project" value="InterPro"/>
</dbReference>
<keyword evidence="3" id="KW-1185">Reference proteome</keyword>
<evidence type="ECO:0000313" key="3">
    <source>
        <dbReference type="Proteomes" id="UP000669179"/>
    </source>
</evidence>
<dbReference type="PANTHER" id="PTHR43074">
    <property type="entry name" value="OMEGA-3 POLYUNSATURATED FATTY ACID SYNTHASE PFAB-RELATED"/>
    <property type="match status" value="1"/>
</dbReference>
<proteinExistence type="predicted"/>
<protein>
    <recommendedName>
        <fullName evidence="1">Malonyl-CoA:ACP transacylase (MAT) domain-containing protein</fullName>
    </recommendedName>
</protein>
<gene>
    <name evidence="2" type="ORF">J4573_04560</name>
</gene>
<dbReference type="PANTHER" id="PTHR43074:SF1">
    <property type="entry name" value="BETA-KETOACYL SYNTHASE FAMILY PROTEIN-RELATED"/>
    <property type="match status" value="1"/>
</dbReference>